<dbReference type="Proteomes" id="UP000196386">
    <property type="component" value="Unassembled WGS sequence"/>
</dbReference>
<dbReference type="EMBL" id="NFKP01000015">
    <property type="protein sequence ID" value="OUP68724.1"/>
    <property type="molecule type" value="Genomic_DNA"/>
</dbReference>
<sequence>MKLKSNKNEELDEATKEKICGTEGIPIKLDPHRMGAVQMISPEYQERSEAFSKALGEVSQACLSTVDISKRITIKK</sequence>
<comment type="caution">
    <text evidence="1">The sequence shown here is derived from an EMBL/GenBank/DDBJ whole genome shotgun (WGS) entry which is preliminary data.</text>
</comment>
<organism evidence="1 2">
    <name type="scientific">Anaerotruncus colihominis</name>
    <dbReference type="NCBI Taxonomy" id="169435"/>
    <lineage>
        <taxon>Bacteria</taxon>
        <taxon>Bacillati</taxon>
        <taxon>Bacillota</taxon>
        <taxon>Clostridia</taxon>
        <taxon>Eubacteriales</taxon>
        <taxon>Oscillospiraceae</taxon>
        <taxon>Anaerotruncus</taxon>
    </lineage>
</organism>
<evidence type="ECO:0000313" key="2">
    <source>
        <dbReference type="Proteomes" id="UP000196386"/>
    </source>
</evidence>
<dbReference type="RefSeq" id="WP_087301842.1">
    <property type="nucleotide sequence ID" value="NZ_NFKP01000015.1"/>
</dbReference>
<evidence type="ECO:0000313" key="1">
    <source>
        <dbReference type="EMBL" id="OUP68724.1"/>
    </source>
</evidence>
<dbReference type="AlphaFoldDB" id="A0A1Y4N0P0"/>
<accession>A0A1Y4N0P0</accession>
<gene>
    <name evidence="1" type="ORF">B5F11_12385</name>
</gene>
<reference evidence="2" key="1">
    <citation type="submission" date="2017-04" db="EMBL/GenBank/DDBJ databases">
        <title>Function of individual gut microbiota members based on whole genome sequencing of pure cultures obtained from chicken caecum.</title>
        <authorList>
            <person name="Medvecky M."/>
            <person name="Cejkova D."/>
            <person name="Polansky O."/>
            <person name="Karasova D."/>
            <person name="Kubasova T."/>
            <person name="Cizek A."/>
            <person name="Rychlik I."/>
        </authorList>
    </citation>
    <scope>NUCLEOTIDE SEQUENCE [LARGE SCALE GENOMIC DNA]</scope>
    <source>
        <strain evidence="2">An175</strain>
    </source>
</reference>
<proteinExistence type="predicted"/>
<name>A0A1Y4N0P0_9FIRM</name>
<protein>
    <submittedName>
        <fullName evidence="1">Uncharacterized protein</fullName>
    </submittedName>
</protein>